<evidence type="ECO:0000259" key="1">
    <source>
        <dbReference type="PROSITE" id="PS51459"/>
    </source>
</evidence>
<dbReference type="SUPFAM" id="SSF140931">
    <property type="entry name" value="Fic-like"/>
    <property type="match status" value="1"/>
</dbReference>
<dbReference type="NCBIfam" id="TIGR01550">
    <property type="entry name" value="DOC_P1"/>
    <property type="match status" value="1"/>
</dbReference>
<evidence type="ECO:0000313" key="3">
    <source>
        <dbReference type="Proteomes" id="UP001205609"/>
    </source>
</evidence>
<dbReference type="Proteomes" id="UP001205609">
    <property type="component" value="Unassembled WGS sequence"/>
</dbReference>
<gene>
    <name evidence="2" type="ORF">NXS11_02760</name>
</gene>
<dbReference type="PANTHER" id="PTHR39426:SF1">
    <property type="entry name" value="HOMOLOGY TO DEATH-ON-CURING PROTEIN OF PHAGE P1"/>
    <property type="match status" value="1"/>
</dbReference>
<dbReference type="PROSITE" id="PS51459">
    <property type="entry name" value="FIDO"/>
    <property type="match status" value="1"/>
</dbReference>
<protein>
    <submittedName>
        <fullName evidence="2">Type II toxin-antitoxin system death-on-curing family toxin</fullName>
    </submittedName>
</protein>
<dbReference type="InterPro" id="IPR006440">
    <property type="entry name" value="Doc"/>
</dbReference>
<dbReference type="PANTHER" id="PTHR39426">
    <property type="entry name" value="HOMOLOGY TO DEATH-ON-CURING PROTEIN OF PHAGE P1"/>
    <property type="match status" value="1"/>
</dbReference>
<comment type="caution">
    <text evidence="2">The sequence shown here is derived from an EMBL/GenBank/DDBJ whole genome shotgun (WGS) entry which is preliminary data.</text>
</comment>
<feature type="domain" description="Fido" evidence="1">
    <location>
        <begin position="4"/>
        <end position="128"/>
    </location>
</feature>
<dbReference type="Gene3D" id="1.20.120.1870">
    <property type="entry name" value="Fic/DOC protein, Fido domain"/>
    <property type="match status" value="1"/>
</dbReference>
<organism evidence="2 3">
    <name type="scientific">Staphylococcus americanisciuri</name>
    <dbReference type="NCBI Taxonomy" id="2973940"/>
    <lineage>
        <taxon>Bacteria</taxon>
        <taxon>Bacillati</taxon>
        <taxon>Bacillota</taxon>
        <taxon>Bacilli</taxon>
        <taxon>Bacillales</taxon>
        <taxon>Staphylococcaceae</taxon>
        <taxon>Staphylococcus</taxon>
    </lineage>
</organism>
<dbReference type="InterPro" id="IPR003812">
    <property type="entry name" value="Fido"/>
</dbReference>
<dbReference type="InterPro" id="IPR036597">
    <property type="entry name" value="Fido-like_dom_sf"/>
</dbReference>
<sequence length="136" mass="15812">MKYLKAEDIVKINIMVIGEYSPIEPVGISNISSLNMIVNQPKQEVFGRMLYPDIYSKAAILWINIIKKHPFYNGNKRTAFIAMHMFLSLNGYQSNIDRDEGFSKTIDIVTFQGDFELLKDNVVDFLKKERRVYRAK</sequence>
<accession>A0ABT2F037</accession>
<dbReference type="EMBL" id="JANUXY010000002">
    <property type="protein sequence ID" value="MCS4485811.1"/>
    <property type="molecule type" value="Genomic_DNA"/>
</dbReference>
<dbReference type="InterPro" id="IPR053737">
    <property type="entry name" value="Type_II_TA_Toxin"/>
</dbReference>
<dbReference type="RefSeq" id="WP_259198459.1">
    <property type="nucleotide sequence ID" value="NZ_JANUXY010000002.1"/>
</dbReference>
<proteinExistence type="predicted"/>
<name>A0ABT2F037_9STAP</name>
<keyword evidence="3" id="KW-1185">Reference proteome</keyword>
<evidence type="ECO:0000313" key="2">
    <source>
        <dbReference type="EMBL" id="MCS4485811.1"/>
    </source>
</evidence>
<reference evidence="2 3" key="1">
    <citation type="journal article" date="2023" name="Int. J. Syst. Evol. Microbiol.">
        <title>Streptococcus sciuri sp. nov., Staphylococcus marylandisciuri sp. nov. and Staphylococcus americanisciuri sp. nov., isolated from faeces of eastern grey squirrel (Sciurus carolinensis).</title>
        <authorList>
            <person name="Volokhov D.V."/>
            <person name="Zagorodnyaya T.A."/>
            <person name="Furtak V.A."/>
            <person name="Nattanmai G."/>
            <person name="Randall L."/>
            <person name="Jose S."/>
            <person name="Gao Y."/>
            <person name="Eisenberg T."/>
            <person name="Delmonte P."/>
            <person name="Blom J."/>
            <person name="Mitchell K.K."/>
        </authorList>
    </citation>
    <scope>NUCLEOTIDE SEQUENCE [LARGE SCALE GENOMIC DNA]</scope>
    <source>
        <strain evidence="2 3">GRT3</strain>
    </source>
</reference>
<dbReference type="Pfam" id="PF02661">
    <property type="entry name" value="Fic"/>
    <property type="match status" value="1"/>
</dbReference>